<keyword evidence="3" id="KW-1185">Reference proteome</keyword>
<gene>
    <name evidence="2" type="ORF">Fcan01_23317</name>
</gene>
<organism evidence="2 3">
    <name type="scientific">Folsomia candida</name>
    <name type="common">Springtail</name>
    <dbReference type="NCBI Taxonomy" id="158441"/>
    <lineage>
        <taxon>Eukaryota</taxon>
        <taxon>Metazoa</taxon>
        <taxon>Ecdysozoa</taxon>
        <taxon>Arthropoda</taxon>
        <taxon>Hexapoda</taxon>
        <taxon>Collembola</taxon>
        <taxon>Entomobryomorpha</taxon>
        <taxon>Isotomoidea</taxon>
        <taxon>Isotomidae</taxon>
        <taxon>Proisotominae</taxon>
        <taxon>Folsomia</taxon>
    </lineage>
</organism>
<feature type="transmembrane region" description="Helical" evidence="1">
    <location>
        <begin position="44"/>
        <end position="68"/>
    </location>
</feature>
<evidence type="ECO:0000313" key="3">
    <source>
        <dbReference type="Proteomes" id="UP000198287"/>
    </source>
</evidence>
<dbReference type="Proteomes" id="UP000198287">
    <property type="component" value="Unassembled WGS sequence"/>
</dbReference>
<feature type="transmembrane region" description="Helical" evidence="1">
    <location>
        <begin position="142"/>
        <end position="163"/>
    </location>
</feature>
<comment type="caution">
    <text evidence="2">The sequence shown here is derived from an EMBL/GenBank/DDBJ whole genome shotgun (WGS) entry which is preliminary data.</text>
</comment>
<keyword evidence="1" id="KW-0812">Transmembrane</keyword>
<feature type="transmembrane region" description="Helical" evidence="1">
    <location>
        <begin position="198"/>
        <end position="219"/>
    </location>
</feature>
<feature type="transmembrane region" description="Helical" evidence="1">
    <location>
        <begin position="294"/>
        <end position="317"/>
    </location>
</feature>
<keyword evidence="1" id="KW-1133">Transmembrane helix</keyword>
<proteinExistence type="predicted"/>
<feature type="transmembrane region" description="Helical" evidence="1">
    <location>
        <begin position="175"/>
        <end position="192"/>
    </location>
</feature>
<dbReference type="EMBL" id="LNIX01000027">
    <property type="protein sequence ID" value="OXA41996.1"/>
    <property type="molecule type" value="Genomic_DNA"/>
</dbReference>
<evidence type="ECO:0008006" key="4">
    <source>
        <dbReference type="Google" id="ProtNLM"/>
    </source>
</evidence>
<sequence>MWISKSLNRYGKYFGRLWRCSYHWNLDKEKFEYLKNSKSFKSYPILYCILFGTLFLLALPSFFIIGNFKRFLWEDKDELVNFAALLFMAFYFGMGLIGDFICIHYGNDPITGLNKAEELLEIIQSSKVQKFVPNPGKLLGNALYAIVITTEMLALFSVPAYTIFRINPLRTILKFYFGFEYTNFAISLLGFVLEQLAMMQACRLCMFTVLACGVTGYYYNQILAYIKQLSVGHSKRQSLFDLKFSHTSTIYSCLRIMLQLCEDTSAIGMFTMMWADAVVIVACNFVTIKLRKLIPIYIYIIFPTLSIGSSLNCVLMFPLGAKLYEISVYLKGEWERQGSQLTKNKYIRRKIKSIGLLKIEAGVAKFRLYFLSNSAIFTYWMAVLDNTVNALLSIQV</sequence>
<evidence type="ECO:0000313" key="2">
    <source>
        <dbReference type="EMBL" id="OXA41996.1"/>
    </source>
</evidence>
<accession>A0A226DCM4</accession>
<protein>
    <recommendedName>
        <fullName evidence="4">Gustatory receptor</fullName>
    </recommendedName>
</protein>
<keyword evidence="1" id="KW-0472">Membrane</keyword>
<feature type="transmembrane region" description="Helical" evidence="1">
    <location>
        <begin position="80"/>
        <end position="106"/>
    </location>
</feature>
<reference evidence="2 3" key="1">
    <citation type="submission" date="2015-12" db="EMBL/GenBank/DDBJ databases">
        <title>The genome of Folsomia candida.</title>
        <authorList>
            <person name="Faddeeva A."/>
            <person name="Derks M.F."/>
            <person name="Anvar Y."/>
            <person name="Smit S."/>
            <person name="Van Straalen N."/>
            <person name="Roelofs D."/>
        </authorList>
    </citation>
    <scope>NUCLEOTIDE SEQUENCE [LARGE SCALE GENOMIC DNA]</scope>
    <source>
        <strain evidence="2 3">VU population</strain>
        <tissue evidence="2">Whole body</tissue>
    </source>
</reference>
<dbReference type="AlphaFoldDB" id="A0A226DCM4"/>
<name>A0A226DCM4_FOLCA</name>
<feature type="transmembrane region" description="Helical" evidence="1">
    <location>
        <begin position="266"/>
        <end position="288"/>
    </location>
</feature>
<evidence type="ECO:0000256" key="1">
    <source>
        <dbReference type="SAM" id="Phobius"/>
    </source>
</evidence>